<dbReference type="AlphaFoldDB" id="A0A8H3BVI7"/>
<comment type="caution">
    <text evidence="2">The sequence shown here is derived from an EMBL/GenBank/DDBJ whole genome shotgun (WGS) entry which is preliminary data.</text>
</comment>
<accession>A0A8H3BVI7</accession>
<proteinExistence type="predicted"/>
<dbReference type="InterPro" id="IPR052587">
    <property type="entry name" value="TELO2-interacting_protein_1"/>
</dbReference>
<sequence>MGVFLTLSSPPFNLNPISIGRLIWPDLLPFRSFLLFSATMSSSSSGLFNKIKPLCTSLFKSTEPATVLSALHQTLASAPANAFTPTLIEYTFFPISHLLRKPSLSNPLLEQVFLCLGVLCTHWDLSQSSGIWTQLVILCNLAQGRDEETRVAACLTLRALFRPDLEHTQEPRHLPIIGKTLDSVLEYTLSPNHTLQTTALQVILRIVEVFPSDHVPAVLPGVVSKTVRVAMGDKTTSQAVRLALNTLAKVLERGIGDEVCIQSGAIRDYTSLDDLVAPVTDDTPSESGPPHRTPTWLSATSPQVHVSLLSLSPLSSNPNPLTRLALVELCTALAHTCARTLEPSQSLLVAHLLVLAYPALDNGRSVPEDAHAALQGLKAVDVGVVTGIVSRALSLLPHRLSHAHQATATSLAKQLVSACHVLPSSTVGAILGPGGGIEKWGRTLLSVIRFDSTEHRIVPLLQQITDSTVVEEDEVQFTLEGLDTQTTAHIASLFRALGKRAGDQGVFAIEWFVSAGIGGSVPGLWCALWLLRGLVDQTPSARILKASKWIAKTVAEMWDDQFLPPPPPVVQEEEKLEVVEQRQGSIQTWRFV</sequence>
<evidence type="ECO:0000259" key="1">
    <source>
        <dbReference type="Pfam" id="PF24173"/>
    </source>
</evidence>
<dbReference type="InterPro" id="IPR057566">
    <property type="entry name" value="TPR_TTI1_N"/>
</dbReference>
<dbReference type="InterPro" id="IPR016024">
    <property type="entry name" value="ARM-type_fold"/>
</dbReference>
<reference evidence="2" key="1">
    <citation type="submission" date="2021-01" db="EMBL/GenBank/DDBJ databases">
        <authorList>
            <person name="Kaushik A."/>
        </authorList>
    </citation>
    <scope>NUCLEOTIDE SEQUENCE</scope>
    <source>
        <strain evidence="2">AG4-R118</strain>
    </source>
</reference>
<evidence type="ECO:0000313" key="3">
    <source>
        <dbReference type="Proteomes" id="UP000663888"/>
    </source>
</evidence>
<organism evidence="2 3">
    <name type="scientific">Rhizoctonia solani</name>
    <dbReference type="NCBI Taxonomy" id="456999"/>
    <lineage>
        <taxon>Eukaryota</taxon>
        <taxon>Fungi</taxon>
        <taxon>Dikarya</taxon>
        <taxon>Basidiomycota</taxon>
        <taxon>Agaricomycotina</taxon>
        <taxon>Agaricomycetes</taxon>
        <taxon>Cantharellales</taxon>
        <taxon>Ceratobasidiaceae</taxon>
        <taxon>Rhizoctonia</taxon>
    </lineage>
</organism>
<name>A0A8H3BVI7_9AGAM</name>
<dbReference type="PANTHER" id="PTHR18460:SF3">
    <property type="entry name" value="TELO2-INTERACTING PROTEIN 1 HOMOLOG"/>
    <property type="match status" value="1"/>
</dbReference>
<dbReference type="EMBL" id="CAJMWX010001071">
    <property type="protein sequence ID" value="CAE6465213.1"/>
    <property type="molecule type" value="Genomic_DNA"/>
</dbReference>
<dbReference type="GO" id="GO:0005737">
    <property type="term" value="C:cytoplasm"/>
    <property type="evidence" value="ECO:0007669"/>
    <property type="project" value="TreeGrafter"/>
</dbReference>
<gene>
    <name evidence="2" type="ORF">RDB_LOCUS97452</name>
</gene>
<dbReference type="Pfam" id="PF24173">
    <property type="entry name" value="TPR_TTI1_N"/>
    <property type="match status" value="1"/>
</dbReference>
<feature type="domain" description="TTI1 N-terminal TPR" evidence="1">
    <location>
        <begin position="48"/>
        <end position="356"/>
    </location>
</feature>
<dbReference type="PANTHER" id="PTHR18460">
    <property type="entry name" value="TEL2 INTERACTING PROTEIN 1 TTI1 FAMILY MEMBER"/>
    <property type="match status" value="1"/>
</dbReference>
<protein>
    <recommendedName>
        <fullName evidence="1">TTI1 N-terminal TPR domain-containing protein</fullName>
    </recommendedName>
</protein>
<evidence type="ECO:0000313" key="2">
    <source>
        <dbReference type="EMBL" id="CAE6465213.1"/>
    </source>
</evidence>
<dbReference type="InterPro" id="IPR011989">
    <property type="entry name" value="ARM-like"/>
</dbReference>
<dbReference type="Proteomes" id="UP000663888">
    <property type="component" value="Unassembled WGS sequence"/>
</dbReference>
<dbReference type="SUPFAM" id="SSF48371">
    <property type="entry name" value="ARM repeat"/>
    <property type="match status" value="1"/>
</dbReference>
<dbReference type="Gene3D" id="1.25.10.10">
    <property type="entry name" value="Leucine-rich Repeat Variant"/>
    <property type="match status" value="1"/>
</dbReference>